<accession>A0A512PJ03</accession>
<protein>
    <submittedName>
        <fullName evidence="1">Uncharacterized protein</fullName>
    </submittedName>
</protein>
<gene>
    <name evidence="1" type="ORF">CSO01_38470</name>
</gene>
<dbReference type="Proteomes" id="UP000321798">
    <property type="component" value="Unassembled WGS sequence"/>
</dbReference>
<dbReference type="EMBL" id="BKAL01000033">
    <property type="protein sequence ID" value="GEP71132.1"/>
    <property type="molecule type" value="Genomic_DNA"/>
</dbReference>
<name>A0A512PJ03_9CELL</name>
<dbReference type="RefSeq" id="WP_146954901.1">
    <property type="nucleotide sequence ID" value="NZ_BAABBJ010000008.1"/>
</dbReference>
<reference evidence="1 2" key="1">
    <citation type="submission" date="2019-07" db="EMBL/GenBank/DDBJ databases">
        <title>Whole genome shotgun sequence of Cellulomonas soli NBRC 109434.</title>
        <authorList>
            <person name="Hosoyama A."/>
            <person name="Uohara A."/>
            <person name="Ohji S."/>
            <person name="Ichikawa N."/>
        </authorList>
    </citation>
    <scope>NUCLEOTIDE SEQUENCE [LARGE SCALE GENOMIC DNA]</scope>
    <source>
        <strain evidence="1 2">NBRC 109434</strain>
    </source>
</reference>
<evidence type="ECO:0000313" key="1">
    <source>
        <dbReference type="EMBL" id="GEP71132.1"/>
    </source>
</evidence>
<keyword evidence="2" id="KW-1185">Reference proteome</keyword>
<sequence>MAEFQVDQEVVNARVARLVQLSDYVAQVEGGLAELIDRQTSAQWSAASPVTAYVESLSDELEKLRLDLGTLTKTLNTYATELRASAARLTAQDQRVEERLSGAWRYQ</sequence>
<proteinExistence type="predicted"/>
<organism evidence="1 2">
    <name type="scientific">Cellulomonas soli</name>
    <dbReference type="NCBI Taxonomy" id="931535"/>
    <lineage>
        <taxon>Bacteria</taxon>
        <taxon>Bacillati</taxon>
        <taxon>Actinomycetota</taxon>
        <taxon>Actinomycetes</taxon>
        <taxon>Micrococcales</taxon>
        <taxon>Cellulomonadaceae</taxon>
        <taxon>Cellulomonas</taxon>
    </lineage>
</organism>
<dbReference type="AlphaFoldDB" id="A0A512PJ03"/>
<evidence type="ECO:0000313" key="2">
    <source>
        <dbReference type="Proteomes" id="UP000321798"/>
    </source>
</evidence>
<comment type="caution">
    <text evidence="1">The sequence shown here is derived from an EMBL/GenBank/DDBJ whole genome shotgun (WGS) entry which is preliminary data.</text>
</comment>